<evidence type="ECO:0000256" key="1">
    <source>
        <dbReference type="SAM" id="MobiDB-lite"/>
    </source>
</evidence>
<feature type="compositionally biased region" description="Pro residues" evidence="1">
    <location>
        <begin position="235"/>
        <end position="248"/>
    </location>
</feature>
<comment type="caution">
    <text evidence="2">The sequence shown here is derived from an EMBL/GenBank/DDBJ whole genome shotgun (WGS) entry which is preliminary data.</text>
</comment>
<proteinExistence type="predicted"/>
<feature type="compositionally biased region" description="Polar residues" evidence="1">
    <location>
        <begin position="149"/>
        <end position="158"/>
    </location>
</feature>
<name>A0AAE1YJE8_9LAMI</name>
<feature type="compositionally biased region" description="Polar residues" evidence="1">
    <location>
        <begin position="280"/>
        <end position="298"/>
    </location>
</feature>
<gene>
    <name evidence="2" type="ORF">Salat_0880300</name>
</gene>
<sequence>MDLMMERLGKGMILTEEEEELLIIPQGAWTGHVTQEGYYLVGRLLAPRPYRLEYLRNTLVPVINPVKGMDMREIGCNRYLYTSYGGGTRNRSDNGDRGSVRCGGDIFSAPCMLQSGIRELREEGTWAVNLVEHESPPRKGDRQDRDTMASPTHNNMQPITEPHLTQDPGRHTTQPTSPPSPTRTICAPAQPTAGPRPKQYPGQTLKNHSPHLDQAQHDVQLPQPVSQPEPKSVNPDPPTPKPESPINPEPVSRSQINVETAVIFSGQPSPSPTTPPTQTNPDIHSTADVASQPANFTTPRHRSAGGRITPNPPTPHHHANPPTPPTNRRHPTSPHRTLYPHNREPHPCRRALLGGGTNPIGGRNPHSQN</sequence>
<feature type="region of interest" description="Disordered" evidence="1">
    <location>
        <begin position="222"/>
        <end position="369"/>
    </location>
</feature>
<evidence type="ECO:0000313" key="2">
    <source>
        <dbReference type="EMBL" id="KAK4431182.1"/>
    </source>
</evidence>
<dbReference type="AlphaFoldDB" id="A0AAE1YJE8"/>
<organism evidence="2 3">
    <name type="scientific">Sesamum alatum</name>
    <dbReference type="NCBI Taxonomy" id="300844"/>
    <lineage>
        <taxon>Eukaryota</taxon>
        <taxon>Viridiplantae</taxon>
        <taxon>Streptophyta</taxon>
        <taxon>Embryophyta</taxon>
        <taxon>Tracheophyta</taxon>
        <taxon>Spermatophyta</taxon>
        <taxon>Magnoliopsida</taxon>
        <taxon>eudicotyledons</taxon>
        <taxon>Gunneridae</taxon>
        <taxon>Pentapetalae</taxon>
        <taxon>asterids</taxon>
        <taxon>lamiids</taxon>
        <taxon>Lamiales</taxon>
        <taxon>Pedaliaceae</taxon>
        <taxon>Sesamum</taxon>
    </lineage>
</organism>
<reference evidence="2" key="1">
    <citation type="submission" date="2020-06" db="EMBL/GenBank/DDBJ databases">
        <authorList>
            <person name="Li T."/>
            <person name="Hu X."/>
            <person name="Zhang T."/>
            <person name="Song X."/>
            <person name="Zhang H."/>
            <person name="Dai N."/>
            <person name="Sheng W."/>
            <person name="Hou X."/>
            <person name="Wei L."/>
        </authorList>
    </citation>
    <scope>NUCLEOTIDE SEQUENCE</scope>
    <source>
        <strain evidence="2">3651</strain>
        <tissue evidence="2">Leaf</tissue>
    </source>
</reference>
<feature type="region of interest" description="Disordered" evidence="1">
    <location>
        <begin position="130"/>
        <end position="210"/>
    </location>
</feature>
<evidence type="ECO:0000313" key="3">
    <source>
        <dbReference type="Proteomes" id="UP001293254"/>
    </source>
</evidence>
<keyword evidence="3" id="KW-1185">Reference proteome</keyword>
<protein>
    <submittedName>
        <fullName evidence="2">Uncharacterized protein</fullName>
    </submittedName>
</protein>
<feature type="compositionally biased region" description="Basic and acidic residues" evidence="1">
    <location>
        <begin position="131"/>
        <end position="147"/>
    </location>
</feature>
<dbReference type="EMBL" id="JACGWO010000003">
    <property type="protein sequence ID" value="KAK4431182.1"/>
    <property type="molecule type" value="Genomic_DNA"/>
</dbReference>
<accession>A0AAE1YJE8</accession>
<reference evidence="2" key="2">
    <citation type="journal article" date="2024" name="Plant">
        <title>Genomic evolution and insights into agronomic trait innovations of Sesamum species.</title>
        <authorList>
            <person name="Miao H."/>
            <person name="Wang L."/>
            <person name="Qu L."/>
            <person name="Liu H."/>
            <person name="Sun Y."/>
            <person name="Le M."/>
            <person name="Wang Q."/>
            <person name="Wei S."/>
            <person name="Zheng Y."/>
            <person name="Lin W."/>
            <person name="Duan Y."/>
            <person name="Cao H."/>
            <person name="Xiong S."/>
            <person name="Wang X."/>
            <person name="Wei L."/>
            <person name="Li C."/>
            <person name="Ma Q."/>
            <person name="Ju M."/>
            <person name="Zhao R."/>
            <person name="Li G."/>
            <person name="Mu C."/>
            <person name="Tian Q."/>
            <person name="Mei H."/>
            <person name="Zhang T."/>
            <person name="Gao T."/>
            <person name="Zhang H."/>
        </authorList>
    </citation>
    <scope>NUCLEOTIDE SEQUENCE</scope>
    <source>
        <strain evidence="2">3651</strain>
    </source>
</reference>
<dbReference type="Proteomes" id="UP001293254">
    <property type="component" value="Unassembled WGS sequence"/>
</dbReference>